<reference evidence="1 2" key="1">
    <citation type="submission" date="2019-04" db="EMBL/GenBank/DDBJ databases">
        <title>Fungal friends and foes A comparative genomics study of 23 Aspergillus species from section Flavi.</title>
        <authorList>
            <consortium name="DOE Joint Genome Institute"/>
            <person name="Kjaerbolling I."/>
            <person name="Vesth T.C."/>
            <person name="Frisvad J.C."/>
            <person name="Nybo J.L."/>
            <person name="Theobald S."/>
            <person name="Kildgaard S."/>
            <person name="Petersen T.I."/>
            <person name="Kuo A."/>
            <person name="Sato A."/>
            <person name="Lyhne E.K."/>
            <person name="Kogle M.E."/>
            <person name="Wiebenga A."/>
            <person name="Kun R.S."/>
            <person name="Lubbers R.J."/>
            <person name="Makela M.R."/>
            <person name="Barry K."/>
            <person name="Chovatia M."/>
            <person name="Clum A."/>
            <person name="Daum C."/>
            <person name="Haridas S."/>
            <person name="He G."/>
            <person name="LaButti K."/>
            <person name="Lipzen A."/>
            <person name="Mondo S."/>
            <person name="Pangilinan J."/>
            <person name="Riley R."/>
            <person name="Salamov A."/>
            <person name="Simmons B.A."/>
            <person name="Magnuson J.K."/>
            <person name="Henrissat B."/>
            <person name="Mortensen U.H."/>
            <person name="Larsen T.O."/>
            <person name="De vries R.P."/>
            <person name="Grigoriev I.V."/>
            <person name="Machida M."/>
            <person name="Baker S.E."/>
            <person name="Andersen M.R."/>
        </authorList>
    </citation>
    <scope>NUCLEOTIDE SEQUENCE [LARGE SCALE GENOMIC DNA]</scope>
    <source>
        <strain evidence="1 2">CBS 117635</strain>
    </source>
</reference>
<dbReference type="Proteomes" id="UP000326289">
    <property type="component" value="Unassembled WGS sequence"/>
</dbReference>
<dbReference type="AlphaFoldDB" id="A0A5N6JEV9"/>
<sequence length="91" mass="10128">MLLGGSILYLLIENAPGTQLDSAGLWGLRRRERDRIRQAFKIAWEECVAKGFRPYGGVSSLFWNASSDKVSVIFLYLIGCKAVVMGMGRDT</sequence>
<evidence type="ECO:0000313" key="1">
    <source>
        <dbReference type="EMBL" id="KAB8277405.1"/>
    </source>
</evidence>
<accession>A0A5N6JEV9</accession>
<proteinExistence type="predicted"/>
<gene>
    <name evidence="1" type="ORF">BDV30DRAFT_234737</name>
</gene>
<evidence type="ECO:0000313" key="2">
    <source>
        <dbReference type="Proteomes" id="UP000326289"/>
    </source>
</evidence>
<keyword evidence="2" id="KW-1185">Reference proteome</keyword>
<protein>
    <submittedName>
        <fullName evidence="1">Uncharacterized protein</fullName>
    </submittedName>
</protein>
<dbReference type="EMBL" id="ML732772">
    <property type="protein sequence ID" value="KAB8277405.1"/>
    <property type="molecule type" value="Genomic_DNA"/>
</dbReference>
<organism evidence="1 2">
    <name type="scientific">Aspergillus minisclerotigenes</name>
    <dbReference type="NCBI Taxonomy" id="656917"/>
    <lineage>
        <taxon>Eukaryota</taxon>
        <taxon>Fungi</taxon>
        <taxon>Dikarya</taxon>
        <taxon>Ascomycota</taxon>
        <taxon>Pezizomycotina</taxon>
        <taxon>Eurotiomycetes</taxon>
        <taxon>Eurotiomycetidae</taxon>
        <taxon>Eurotiales</taxon>
        <taxon>Aspergillaceae</taxon>
        <taxon>Aspergillus</taxon>
        <taxon>Aspergillus subgen. Circumdati</taxon>
    </lineage>
</organism>
<name>A0A5N6JEV9_9EURO</name>